<name>A0A7C8Z924_OPUST</name>
<proteinExistence type="predicted"/>
<evidence type="ECO:0000313" key="1">
    <source>
        <dbReference type="EMBL" id="MBA4637274.1"/>
    </source>
</evidence>
<protein>
    <submittedName>
        <fullName evidence="1">Uncharacterized protein</fullName>
    </submittedName>
</protein>
<accession>A0A7C8Z924</accession>
<reference evidence="1" key="1">
    <citation type="journal article" date="2013" name="J. Plant Res.">
        <title>Effect of fungi and light on seed germination of three Opuntia species from semiarid lands of central Mexico.</title>
        <authorList>
            <person name="Delgado-Sanchez P."/>
            <person name="Jimenez-Bremont J.F."/>
            <person name="Guerrero-Gonzalez Mde L."/>
            <person name="Flores J."/>
        </authorList>
    </citation>
    <scope>NUCLEOTIDE SEQUENCE</scope>
    <source>
        <tissue evidence="1">Cladode</tissue>
    </source>
</reference>
<dbReference type="AlphaFoldDB" id="A0A7C8Z924"/>
<organism evidence="1">
    <name type="scientific">Opuntia streptacantha</name>
    <name type="common">Prickly pear cactus</name>
    <name type="synonym">Opuntia cardona</name>
    <dbReference type="NCBI Taxonomy" id="393608"/>
    <lineage>
        <taxon>Eukaryota</taxon>
        <taxon>Viridiplantae</taxon>
        <taxon>Streptophyta</taxon>
        <taxon>Embryophyta</taxon>
        <taxon>Tracheophyta</taxon>
        <taxon>Spermatophyta</taxon>
        <taxon>Magnoliopsida</taxon>
        <taxon>eudicotyledons</taxon>
        <taxon>Gunneridae</taxon>
        <taxon>Pentapetalae</taxon>
        <taxon>Caryophyllales</taxon>
        <taxon>Cactineae</taxon>
        <taxon>Cactaceae</taxon>
        <taxon>Opuntioideae</taxon>
        <taxon>Opuntia</taxon>
    </lineage>
</organism>
<dbReference type="EMBL" id="GISG01103852">
    <property type="protein sequence ID" value="MBA4637274.1"/>
    <property type="molecule type" value="Transcribed_RNA"/>
</dbReference>
<sequence>MARKGGSEEEGEDPFCELDFLSPVLSSKTPLFFLYLSSSSSFSLCLSWRLCLCLSIYCLELEDREEGFFCCCCDYFIPSTEKDKIKGGVWGGVVLGYCLPERGSSWIPRGRRPEFIASPSLFY</sequence>
<reference evidence="1" key="2">
    <citation type="submission" date="2020-07" db="EMBL/GenBank/DDBJ databases">
        <authorList>
            <person name="Vera ALvarez R."/>
            <person name="Arias-Moreno D.M."/>
            <person name="Jimenez-Jacinto V."/>
            <person name="Jimenez-Bremont J.F."/>
            <person name="Swaminathan K."/>
            <person name="Moose S.P."/>
            <person name="Guerrero-Gonzalez M.L."/>
            <person name="Marino-Ramirez L."/>
            <person name="Landsman D."/>
            <person name="Rodriguez-Kessler M."/>
            <person name="Delgado-Sanchez P."/>
        </authorList>
    </citation>
    <scope>NUCLEOTIDE SEQUENCE</scope>
    <source>
        <tissue evidence="1">Cladode</tissue>
    </source>
</reference>